<dbReference type="InterPro" id="IPR003148">
    <property type="entry name" value="RCK_N"/>
</dbReference>
<dbReference type="PANTHER" id="PTHR32507:SF0">
    <property type="entry name" value="NA(+)_H(+) ANTIPORTER 2-RELATED"/>
    <property type="match status" value="1"/>
</dbReference>
<feature type="transmembrane region" description="Helical" evidence="10">
    <location>
        <begin position="148"/>
        <end position="168"/>
    </location>
</feature>
<comment type="subcellular location">
    <subcellularLocation>
        <location evidence="1">Cell membrane</location>
        <topology evidence="1">Multi-pass membrane protein</topology>
    </subcellularLocation>
</comment>
<keyword evidence="6 10" id="KW-1133">Transmembrane helix</keyword>
<evidence type="ECO:0000256" key="9">
    <source>
        <dbReference type="SAM" id="MobiDB-lite"/>
    </source>
</evidence>
<feature type="transmembrane region" description="Helical" evidence="10">
    <location>
        <begin position="367"/>
        <end position="390"/>
    </location>
</feature>
<dbReference type="EMBL" id="JABFCX010000002">
    <property type="protein sequence ID" value="NNU15299.1"/>
    <property type="molecule type" value="Genomic_DNA"/>
</dbReference>
<dbReference type="Gene3D" id="3.40.50.720">
    <property type="entry name" value="NAD(P)-binding Rossmann-like Domain"/>
    <property type="match status" value="1"/>
</dbReference>
<keyword evidence="5 10" id="KW-0812">Transmembrane</keyword>
<dbReference type="SUPFAM" id="SSF51735">
    <property type="entry name" value="NAD(P)-binding Rossmann-fold domains"/>
    <property type="match status" value="1"/>
</dbReference>
<protein>
    <submittedName>
        <fullName evidence="13">Sodium:proton antiporter</fullName>
    </submittedName>
</protein>
<feature type="transmembrane region" description="Helical" evidence="10">
    <location>
        <begin position="303"/>
        <end position="323"/>
    </location>
</feature>
<feature type="transmembrane region" description="Helical" evidence="10">
    <location>
        <begin position="273"/>
        <end position="291"/>
    </location>
</feature>
<evidence type="ECO:0000256" key="10">
    <source>
        <dbReference type="SAM" id="Phobius"/>
    </source>
</evidence>
<reference evidence="13 14" key="1">
    <citation type="submission" date="2020-05" db="EMBL/GenBank/DDBJ databases">
        <title>Parvularcula mediterraneae sp. nov., isolated from polypropylene straw from shallow seawater of the seashore of Laganas in Zakynthos island, Greece.</title>
        <authorList>
            <person name="Szabo I."/>
            <person name="Al-Omari J."/>
            <person name="Rado J."/>
            <person name="Szerdahelyi G.S."/>
        </authorList>
    </citation>
    <scope>NUCLEOTIDE SEQUENCE [LARGE SCALE GENOMIC DNA]</scope>
    <source>
        <strain evidence="13 14">ZS-1/3</strain>
    </source>
</reference>
<dbReference type="RefSeq" id="WP_173196680.1">
    <property type="nucleotide sequence ID" value="NZ_JABFCX010000002.1"/>
</dbReference>
<name>A0A7Y3RJL7_9PROT</name>
<evidence type="ECO:0000256" key="8">
    <source>
        <dbReference type="ARBA" id="ARBA00023136"/>
    </source>
</evidence>
<evidence type="ECO:0000259" key="12">
    <source>
        <dbReference type="Pfam" id="PF02254"/>
    </source>
</evidence>
<feature type="region of interest" description="Disordered" evidence="9">
    <location>
        <begin position="602"/>
        <end position="634"/>
    </location>
</feature>
<organism evidence="13 14">
    <name type="scientific">Parvularcula mediterranea</name>
    <dbReference type="NCBI Taxonomy" id="2732508"/>
    <lineage>
        <taxon>Bacteria</taxon>
        <taxon>Pseudomonadati</taxon>
        <taxon>Pseudomonadota</taxon>
        <taxon>Alphaproteobacteria</taxon>
        <taxon>Parvularculales</taxon>
        <taxon>Parvularculaceae</taxon>
        <taxon>Parvularcula</taxon>
    </lineage>
</organism>
<evidence type="ECO:0000256" key="7">
    <source>
        <dbReference type="ARBA" id="ARBA00023065"/>
    </source>
</evidence>
<evidence type="ECO:0000256" key="2">
    <source>
        <dbReference type="ARBA" id="ARBA00022448"/>
    </source>
</evidence>
<feature type="transmembrane region" description="Helical" evidence="10">
    <location>
        <begin position="52"/>
        <end position="69"/>
    </location>
</feature>
<dbReference type="InterPro" id="IPR036291">
    <property type="entry name" value="NAD(P)-bd_dom_sf"/>
</dbReference>
<evidence type="ECO:0000256" key="3">
    <source>
        <dbReference type="ARBA" id="ARBA00022449"/>
    </source>
</evidence>
<comment type="caution">
    <text evidence="13">The sequence shown here is derived from an EMBL/GenBank/DDBJ whole genome shotgun (WGS) entry which is preliminary data.</text>
</comment>
<feature type="transmembrane region" description="Helical" evidence="10">
    <location>
        <begin position="116"/>
        <end position="136"/>
    </location>
</feature>
<proteinExistence type="predicted"/>
<dbReference type="GO" id="GO:0015297">
    <property type="term" value="F:antiporter activity"/>
    <property type="evidence" value="ECO:0007669"/>
    <property type="project" value="UniProtKB-KW"/>
</dbReference>
<dbReference type="PANTHER" id="PTHR32507">
    <property type="entry name" value="NA(+)/H(+) ANTIPORTER 1"/>
    <property type="match status" value="1"/>
</dbReference>
<evidence type="ECO:0000313" key="13">
    <source>
        <dbReference type="EMBL" id="NNU15299.1"/>
    </source>
</evidence>
<feature type="transmembrane region" description="Helical" evidence="10">
    <location>
        <begin position="335"/>
        <end position="355"/>
    </location>
</feature>
<feature type="transmembrane region" description="Helical" evidence="10">
    <location>
        <begin position="6"/>
        <end position="22"/>
    </location>
</feature>
<feature type="domain" description="Cation/H+ exchanger transmembrane" evidence="11">
    <location>
        <begin position="20"/>
        <end position="391"/>
    </location>
</feature>
<evidence type="ECO:0000313" key="14">
    <source>
        <dbReference type="Proteomes" id="UP000536835"/>
    </source>
</evidence>
<keyword evidence="3" id="KW-0050">Antiport</keyword>
<evidence type="ECO:0000256" key="5">
    <source>
        <dbReference type="ARBA" id="ARBA00022692"/>
    </source>
</evidence>
<evidence type="ECO:0000256" key="1">
    <source>
        <dbReference type="ARBA" id="ARBA00004651"/>
    </source>
</evidence>
<dbReference type="AlphaFoldDB" id="A0A7Y3RJL7"/>
<sequence>MDIVFAVTLIGIAGIGAQWVAWRMNLPAIVLMAIAGLLLGPVFGLLRPEETFGEVYGPLVSMAVGIILFEGGLQLKFDELREVGKGVRRLVVPGVFFAWGLGFLAAWKIAGLSAPTALIFSGIMVVTGPTVIMPLLRQAKLSSRPATLLRWEGIVNDPIGALFAVFVYEVLHLSDPAHGGYEPATITGSLIIGATLATVFGVLAGLFIARSFRNGWVPEFLKTPVLLATVLAAFALANGFQEEAGLLAVTAMGITIANAKLPSINQLLHFKENIAVMFVSGVFVMLTANLTPDVLFSLTFADALFVIAMLFVVRPVAAITSLLGTNTTWKERLLMGWIAPRGIVAVAVCGLFAVKMVDLGYADAEKLVPLSFAMVFATVLAHGFTIGPLAKRLDLAQRGRPGVLIAGASSWSAALGEKLKEMKYPVLVVDSSYRSLRPARNRGLETFYGEILSEVTEHHIEFVRYNTLLAVSGNDSHNALVCMDLAPEMDRARTFQLATGKNITISDSRRMVSYTLQGRALLSKPLGLDELMERHYNGWGFQVTRITETYDAEAFLTAIGDESVIVAVERDKELLFVSNDKPLTPRADDRVLAYVPPSVLEGRRKREEEVPEEIEEAKEEALEKLDEGSGLTTA</sequence>
<keyword evidence="8 10" id="KW-0472">Membrane</keyword>
<dbReference type="GO" id="GO:1902600">
    <property type="term" value="P:proton transmembrane transport"/>
    <property type="evidence" value="ECO:0007669"/>
    <property type="project" value="InterPro"/>
</dbReference>
<gene>
    <name evidence="13" type="ORF">HK107_03035</name>
</gene>
<keyword evidence="7" id="KW-0406">Ion transport</keyword>
<dbReference type="Proteomes" id="UP000536835">
    <property type="component" value="Unassembled WGS sequence"/>
</dbReference>
<dbReference type="Pfam" id="PF02254">
    <property type="entry name" value="TrkA_N"/>
    <property type="match status" value="1"/>
</dbReference>
<dbReference type="GO" id="GO:0006813">
    <property type="term" value="P:potassium ion transport"/>
    <property type="evidence" value="ECO:0007669"/>
    <property type="project" value="InterPro"/>
</dbReference>
<feature type="transmembrane region" description="Helical" evidence="10">
    <location>
        <begin position="220"/>
        <end position="238"/>
    </location>
</feature>
<feature type="compositionally biased region" description="Acidic residues" evidence="9">
    <location>
        <begin position="609"/>
        <end position="618"/>
    </location>
</feature>
<feature type="transmembrane region" description="Helical" evidence="10">
    <location>
        <begin position="90"/>
        <end position="110"/>
    </location>
</feature>
<feature type="domain" description="RCK N-terminal" evidence="12">
    <location>
        <begin position="403"/>
        <end position="485"/>
    </location>
</feature>
<evidence type="ECO:0000259" key="11">
    <source>
        <dbReference type="Pfam" id="PF00999"/>
    </source>
</evidence>
<dbReference type="GO" id="GO:0005886">
    <property type="term" value="C:plasma membrane"/>
    <property type="evidence" value="ECO:0007669"/>
    <property type="project" value="UniProtKB-SubCell"/>
</dbReference>
<dbReference type="Gene3D" id="1.20.1530.20">
    <property type="match status" value="1"/>
</dbReference>
<evidence type="ECO:0000256" key="4">
    <source>
        <dbReference type="ARBA" id="ARBA00022475"/>
    </source>
</evidence>
<feature type="transmembrane region" description="Helical" evidence="10">
    <location>
        <begin position="188"/>
        <end position="208"/>
    </location>
</feature>
<dbReference type="InterPro" id="IPR006153">
    <property type="entry name" value="Cation/H_exchanger_TM"/>
</dbReference>
<keyword evidence="2" id="KW-0813">Transport</keyword>
<dbReference type="InterPro" id="IPR038770">
    <property type="entry name" value="Na+/solute_symporter_sf"/>
</dbReference>
<keyword evidence="4" id="KW-1003">Cell membrane</keyword>
<accession>A0A7Y3RJL7</accession>
<feature type="transmembrane region" description="Helical" evidence="10">
    <location>
        <begin position="29"/>
        <end position="46"/>
    </location>
</feature>
<keyword evidence="14" id="KW-1185">Reference proteome</keyword>
<evidence type="ECO:0000256" key="6">
    <source>
        <dbReference type="ARBA" id="ARBA00022989"/>
    </source>
</evidence>
<dbReference type="Pfam" id="PF00999">
    <property type="entry name" value="Na_H_Exchanger"/>
    <property type="match status" value="1"/>
</dbReference>